<evidence type="ECO:0000259" key="1">
    <source>
        <dbReference type="Pfam" id="PF20248"/>
    </source>
</evidence>
<sequence length="1422" mass="152839">MANLNTLASNLKAQAATNSTIALDSTVFSTDVLANIRAAFGLEADVNLTLTGVNATDISAPSNGILTISAGTASVLNQDNVDIGLAFTESAGSLQALIIVTMSDAWKFSDSFNGLDIFPFSNLNLSAAQFVFITTEQTAYPWPGDPSQTIPLEPGLNFLADITLDNFSIVSDLLGTLIGPNSFKFYGPFTPTDGQYLPVGTIKAPLGTGTFSIGVAPNALTLANPAVAVRIDTANINNPLQNIDLLVEAEYNNTLTCAIGIPMSGRTLGISTKPLPNQSSINSLIESLPGGSGFTSFIPSELSSIFANVGLDNFAMVVQPDPRVSYLSLSISTLQPWSVISDVLVLEGLTLRIETIDPTGSNWTRVYIDAQAEFLPNIFDGEFDFVVRLERQTSWQVSTVSGSYYGAVSLGKIVGELLGNQESVPASLRAIAFSDFGVSATRSAIGSPFSYSFYGSVETAFPILDTALVAQLYLSVTKTPTSHEIFLSGALAIGDQAFSLTLDLGTVGAQLRATWQTQGDYLELEDIASAFDLEVPETPDEISLALEAASFTYDFASKTLVIEAVSANFGHAVFVTFKNTTTAKWQFYFGLAASRPLAPSAINLSNLPLVGSKFPPEQTVSINGLKFLILSQALTVEQVDTLNPLIPDGSAKLPSHSSEAQVSNASAIRKGLSISANLQLGSTTEALALPISSDDQSTIEPAPAASTTPVPVADNTKWFPIKKAFGPLYFGRVGIQYKDTVLWFLLDASLSAAGLTLALDGLSIGSSLKEFKPQFNLQGIGISYESKGAVSIGGAFLRSTINGRDDYSGIVIIKTEAFTLSALGSYTTTAEGHPSLFIYGVLDKPLGGPAFFFVTGLALGFAYNRRLIMPTLDEVGEFPLVRAVLSGGNANVGELMQIQQDLQPYIPPKVGQLVLAVGIKFTSFKLIESFVLLVVTIGDQFALDLLGISTLISPPVPPGIDPNALPPPLAKVRIGILARFVPDEGTLTVAGKILPGSYLFEQACRLSGGFAFYCWFKGEHAGDFVLTVGGYHPRFQVPAHYPKVDPLALNWRISNELTVKGSIYFALTASAIMAGGSLEAVYKSGNLKAWFIAKAHFIVSWQPYFYDARMSLNVGGSYTFKVFGASETITVDVGADLHIWGPEFSGIAEIDLDIVSFTVRFGNYSQKKPAPIGWTKFKDSFLPTDQDVCTIAVESGLLRKLGERDSEIWIVNPKEFVLNTSSVIPIKTGDVGEILAESDESPPTKAFGIAPMEVKRDGFNQSSYHISIKKNNQEVGEHFKCKSIVKNVPTALWGESNSNDTNRERFINNVLSGYTIRPANPPKPGKTQAIERKNLAYDVEKIDNAYQWGSFLISKESKETDEDTRQETIGHSIISEAVENTRNRLLQSLGLSDIDINLEDFKTEKGREQAFVIAPQLEVTMT</sequence>
<dbReference type="Pfam" id="PF20248">
    <property type="entry name" value="DUF6603"/>
    <property type="match status" value="1"/>
</dbReference>
<dbReference type="EMBL" id="JADOES010000002">
    <property type="protein sequence ID" value="MBT9314053.1"/>
    <property type="molecule type" value="Genomic_DNA"/>
</dbReference>
<dbReference type="InterPro" id="IPR046538">
    <property type="entry name" value="DUF6603"/>
</dbReference>
<gene>
    <name evidence="2" type="ORF">IXB50_01270</name>
</gene>
<dbReference type="RefSeq" id="WP_215607123.1">
    <property type="nucleotide sequence ID" value="NZ_JADOES010000002.1"/>
</dbReference>
<evidence type="ECO:0000313" key="3">
    <source>
        <dbReference type="Proteomes" id="UP000717364"/>
    </source>
</evidence>
<evidence type="ECO:0000313" key="2">
    <source>
        <dbReference type="EMBL" id="MBT9314053.1"/>
    </source>
</evidence>
<dbReference type="Proteomes" id="UP000717364">
    <property type="component" value="Unassembled WGS sequence"/>
</dbReference>
<comment type="caution">
    <text evidence="2">The sequence shown here is derived from an EMBL/GenBank/DDBJ whole genome shotgun (WGS) entry which is preliminary data.</text>
</comment>
<keyword evidence="3" id="KW-1185">Reference proteome</keyword>
<name>A0A947GG96_9CYAN</name>
<protein>
    <recommendedName>
        <fullName evidence="1">DUF6603 domain-containing protein</fullName>
    </recommendedName>
</protein>
<accession>A0A947GG96</accession>
<organism evidence="2 3">
    <name type="scientific">Leptothoe spongobia TAU-MAC 1115</name>
    <dbReference type="NCBI Taxonomy" id="1967444"/>
    <lineage>
        <taxon>Bacteria</taxon>
        <taxon>Bacillati</taxon>
        <taxon>Cyanobacteriota</taxon>
        <taxon>Cyanophyceae</taxon>
        <taxon>Nodosilineales</taxon>
        <taxon>Cymatolegaceae</taxon>
        <taxon>Leptothoe</taxon>
        <taxon>Leptothoe spongobia</taxon>
    </lineage>
</organism>
<feature type="domain" description="DUF6603" evidence="1">
    <location>
        <begin position="721"/>
        <end position="1221"/>
    </location>
</feature>
<reference evidence="2" key="2">
    <citation type="journal article" date="2021" name="Mar. Drugs">
        <title>Genome Reduction and Secondary Metabolism of the Marine Sponge-Associated Cyanobacterium Leptothoe.</title>
        <authorList>
            <person name="Konstantinou D."/>
            <person name="Popin R.V."/>
            <person name="Fewer D.P."/>
            <person name="Sivonen K."/>
            <person name="Gkelis S."/>
        </authorList>
    </citation>
    <scope>NUCLEOTIDE SEQUENCE</scope>
    <source>
        <strain evidence="2">TAU-MAC 1115</strain>
    </source>
</reference>
<reference evidence="2" key="1">
    <citation type="submission" date="2020-11" db="EMBL/GenBank/DDBJ databases">
        <authorList>
            <person name="Konstantinou D."/>
            <person name="Gkelis S."/>
            <person name="Popin R."/>
            <person name="Fewer D."/>
            <person name="Sivonen K."/>
        </authorList>
    </citation>
    <scope>NUCLEOTIDE SEQUENCE</scope>
    <source>
        <strain evidence="2">TAU-MAC 1115</strain>
    </source>
</reference>
<proteinExistence type="predicted"/>